<sequence>MAEEEKTELPSAKKIQKAREEGNVPKSMEVVGVLGLLAGLIGIFVFLYGGWMALARCIAMY</sequence>
<dbReference type="PATRIC" id="fig|907238.3.peg.551"/>
<keyword evidence="2" id="KW-0472">Membrane</keyword>
<dbReference type="Proteomes" id="UP000009059">
    <property type="component" value="Chromosome"/>
</dbReference>
<keyword evidence="3" id="KW-0282">Flagellum</keyword>
<keyword evidence="3" id="KW-0969">Cilium</keyword>
<dbReference type="EMBL" id="CP002331">
    <property type="protein sequence ID" value="ADU79800.1"/>
    <property type="molecule type" value="Genomic_DNA"/>
</dbReference>
<evidence type="ECO:0000256" key="1">
    <source>
        <dbReference type="SAM" id="MobiDB-lite"/>
    </source>
</evidence>
<dbReference type="GO" id="GO:0009306">
    <property type="term" value="P:protein secretion"/>
    <property type="evidence" value="ECO:0007669"/>
    <property type="project" value="InterPro"/>
</dbReference>
<organism evidence="3 4">
    <name type="scientific">Helicobacter pylori (strain India7)</name>
    <dbReference type="NCBI Taxonomy" id="907238"/>
    <lineage>
        <taxon>Bacteria</taxon>
        <taxon>Pseudomonadati</taxon>
        <taxon>Campylobacterota</taxon>
        <taxon>Epsilonproteobacteria</taxon>
        <taxon>Campylobacterales</taxon>
        <taxon>Helicobacteraceae</taxon>
        <taxon>Helicobacter</taxon>
    </lineage>
</organism>
<keyword evidence="2" id="KW-1133">Transmembrane helix</keyword>
<proteinExistence type="predicted"/>
<evidence type="ECO:0000313" key="4">
    <source>
        <dbReference type="Proteomes" id="UP000009059"/>
    </source>
</evidence>
<accession>E8QFN8</accession>
<feature type="transmembrane region" description="Helical" evidence="2">
    <location>
        <begin position="30"/>
        <end position="54"/>
    </location>
</feature>
<evidence type="ECO:0000256" key="2">
    <source>
        <dbReference type="SAM" id="Phobius"/>
    </source>
</evidence>
<dbReference type="GO" id="GO:0016020">
    <property type="term" value="C:membrane"/>
    <property type="evidence" value="ECO:0007669"/>
    <property type="project" value="InterPro"/>
</dbReference>
<protein>
    <submittedName>
        <fullName evidence="3">Flagellar biosynthesis protein FlhB</fullName>
    </submittedName>
</protein>
<dbReference type="HOGENOM" id="CLU_2916222_0_0_7"/>
<name>E8QFN8_HELP7</name>
<evidence type="ECO:0000313" key="3">
    <source>
        <dbReference type="EMBL" id="ADU79800.1"/>
    </source>
</evidence>
<keyword evidence="2" id="KW-0812">Transmembrane</keyword>
<dbReference type="InterPro" id="IPR006135">
    <property type="entry name" value="T3SS_substrate_exporter"/>
</dbReference>
<dbReference type="Pfam" id="PF01312">
    <property type="entry name" value="Bac_export_2"/>
    <property type="match status" value="1"/>
</dbReference>
<dbReference type="KEGG" id="hpn:HPIN_02750"/>
<keyword evidence="3" id="KW-0966">Cell projection</keyword>
<gene>
    <name evidence="3" type="primary">flhB</name>
    <name evidence="3" type="ordered locus">HPIN_02750</name>
</gene>
<feature type="region of interest" description="Disordered" evidence="1">
    <location>
        <begin position="1"/>
        <end position="20"/>
    </location>
</feature>
<reference evidence="4" key="1">
    <citation type="submission" date="2010-11" db="EMBL/GenBank/DDBJ databases">
        <title>Genome sequence of Helicobacter pylori strain India7.</title>
        <authorList>
            <person name="Kersulyte D."/>
            <person name="Mukhopadhyay A."/>
            <person name="Choudhury A."/>
            <person name="Nair G.B."/>
            <person name="Berg D.E."/>
        </authorList>
    </citation>
    <scope>NUCLEOTIDE SEQUENCE [LARGE SCALE GENOMIC DNA]</scope>
    <source>
        <strain evidence="4">India7</strain>
    </source>
</reference>
<dbReference type="AlphaFoldDB" id="E8QFN8"/>